<dbReference type="GO" id="GO:0009089">
    <property type="term" value="P:lysine biosynthetic process via diaminopimelate"/>
    <property type="evidence" value="ECO:0007669"/>
    <property type="project" value="TreeGrafter"/>
</dbReference>
<dbReference type="STRING" id="463040.CAL15_06700"/>
<organism evidence="6 7">
    <name type="scientific">Bordetella genomosp. 13</name>
    <dbReference type="NCBI Taxonomy" id="463040"/>
    <lineage>
        <taxon>Bacteria</taxon>
        <taxon>Pseudomonadati</taxon>
        <taxon>Pseudomonadota</taxon>
        <taxon>Betaproteobacteria</taxon>
        <taxon>Burkholderiales</taxon>
        <taxon>Alcaligenaceae</taxon>
        <taxon>Bordetella</taxon>
    </lineage>
</organism>
<evidence type="ECO:0000256" key="2">
    <source>
        <dbReference type="ARBA" id="ARBA00023015"/>
    </source>
</evidence>
<dbReference type="AlphaFoldDB" id="A0A1W6Z9V2"/>
<proteinExistence type="inferred from homology"/>
<evidence type="ECO:0000256" key="4">
    <source>
        <dbReference type="ARBA" id="ARBA00023163"/>
    </source>
</evidence>
<keyword evidence="7" id="KW-1185">Reference proteome</keyword>
<keyword evidence="4" id="KW-0804">Transcription</keyword>
<comment type="similarity">
    <text evidence="1">Belongs to the LysR transcriptional regulatory family.</text>
</comment>
<dbReference type="GO" id="GO:0043565">
    <property type="term" value="F:sequence-specific DNA binding"/>
    <property type="evidence" value="ECO:0007669"/>
    <property type="project" value="TreeGrafter"/>
</dbReference>
<evidence type="ECO:0000256" key="1">
    <source>
        <dbReference type="ARBA" id="ARBA00009437"/>
    </source>
</evidence>
<sequence>MEAFDEPRDDLRQDTGTAARPLNLRQLEVFRAIMMAGSISAAGRALHVSQPALSRVLALTESRLGYPLFERVRGRLSPTPEARRLFAEVEQVYGGIQRVNDLAASLGRDGAGMLRVVASASYGQRLVPQALARLLARNPRARVDFRSATYDELVGYFLTGQADLSLSMSPPDHPSLDSEKLGEHPLVCIVPPDHPLAAHEVIRPEDFSSGAWIGYPPGTPLGQALQSFFGAGPVCPAAIEAHSPVSALACVQQGIGPALVDSTSLSRTSVEVAVKPIEPALSAQVWATHSNLTPLPLLGRRFLDAVRAVLAKPS</sequence>
<dbReference type="KEGG" id="bgm:CAL15_06700"/>
<feature type="domain" description="HTH lysR-type" evidence="5">
    <location>
        <begin position="22"/>
        <end position="79"/>
    </location>
</feature>
<dbReference type="InterPro" id="IPR005119">
    <property type="entry name" value="LysR_subst-bd"/>
</dbReference>
<name>A0A1W6Z9V2_9BORD</name>
<dbReference type="PRINTS" id="PR00039">
    <property type="entry name" value="HTHLYSR"/>
</dbReference>
<dbReference type="PANTHER" id="PTHR30427:SF1">
    <property type="entry name" value="TRANSCRIPTIONAL ACTIVATOR PROTEIN LYSR"/>
    <property type="match status" value="1"/>
</dbReference>
<dbReference type="PANTHER" id="PTHR30427">
    <property type="entry name" value="TRANSCRIPTIONAL ACTIVATOR PROTEIN LYSR"/>
    <property type="match status" value="1"/>
</dbReference>
<dbReference type="InterPro" id="IPR036390">
    <property type="entry name" value="WH_DNA-bd_sf"/>
</dbReference>
<evidence type="ECO:0000313" key="7">
    <source>
        <dbReference type="Proteomes" id="UP000194161"/>
    </source>
</evidence>
<dbReference type="Proteomes" id="UP000194161">
    <property type="component" value="Chromosome"/>
</dbReference>
<dbReference type="RefSeq" id="WP_086077870.1">
    <property type="nucleotide sequence ID" value="NZ_CP021111.1"/>
</dbReference>
<evidence type="ECO:0000256" key="3">
    <source>
        <dbReference type="ARBA" id="ARBA00023125"/>
    </source>
</evidence>
<dbReference type="OrthoDB" id="110033at2"/>
<dbReference type="Pfam" id="PF00126">
    <property type="entry name" value="HTH_1"/>
    <property type="match status" value="1"/>
</dbReference>
<dbReference type="SUPFAM" id="SSF53850">
    <property type="entry name" value="Periplasmic binding protein-like II"/>
    <property type="match status" value="1"/>
</dbReference>
<dbReference type="PROSITE" id="PS50931">
    <property type="entry name" value="HTH_LYSR"/>
    <property type="match status" value="1"/>
</dbReference>
<dbReference type="GO" id="GO:0003700">
    <property type="term" value="F:DNA-binding transcription factor activity"/>
    <property type="evidence" value="ECO:0007669"/>
    <property type="project" value="InterPro"/>
</dbReference>
<evidence type="ECO:0000313" key="6">
    <source>
        <dbReference type="EMBL" id="ARP94099.1"/>
    </source>
</evidence>
<keyword evidence="2" id="KW-0805">Transcription regulation</keyword>
<dbReference type="Gene3D" id="1.10.10.10">
    <property type="entry name" value="Winged helix-like DNA-binding domain superfamily/Winged helix DNA-binding domain"/>
    <property type="match status" value="1"/>
</dbReference>
<gene>
    <name evidence="6" type="ORF">CAL15_06700</name>
</gene>
<dbReference type="InterPro" id="IPR000847">
    <property type="entry name" value="LysR_HTH_N"/>
</dbReference>
<protein>
    <submittedName>
        <fullName evidence="6">LysR family transcriptional regulator</fullName>
    </submittedName>
</protein>
<dbReference type="EMBL" id="CP021111">
    <property type="protein sequence ID" value="ARP94099.1"/>
    <property type="molecule type" value="Genomic_DNA"/>
</dbReference>
<reference evidence="6 7" key="1">
    <citation type="submission" date="2017-05" db="EMBL/GenBank/DDBJ databases">
        <title>Complete and WGS of Bordetella genogroups.</title>
        <authorList>
            <person name="Spilker T."/>
            <person name="LiPuma J."/>
        </authorList>
    </citation>
    <scope>NUCLEOTIDE SEQUENCE [LARGE SCALE GENOMIC DNA]</scope>
    <source>
        <strain evidence="6 7">AU7206</strain>
    </source>
</reference>
<dbReference type="GO" id="GO:0010628">
    <property type="term" value="P:positive regulation of gene expression"/>
    <property type="evidence" value="ECO:0007669"/>
    <property type="project" value="TreeGrafter"/>
</dbReference>
<dbReference type="Gene3D" id="3.40.190.290">
    <property type="match status" value="1"/>
</dbReference>
<dbReference type="InterPro" id="IPR036388">
    <property type="entry name" value="WH-like_DNA-bd_sf"/>
</dbReference>
<evidence type="ECO:0000259" key="5">
    <source>
        <dbReference type="PROSITE" id="PS50931"/>
    </source>
</evidence>
<dbReference type="Pfam" id="PF03466">
    <property type="entry name" value="LysR_substrate"/>
    <property type="match status" value="1"/>
</dbReference>
<keyword evidence="3" id="KW-0238">DNA-binding</keyword>
<dbReference type="SUPFAM" id="SSF46785">
    <property type="entry name" value="Winged helix' DNA-binding domain"/>
    <property type="match status" value="1"/>
</dbReference>
<accession>A0A1W6Z9V2</accession>